<dbReference type="AlphaFoldDB" id="A0A9X2P5H4"/>
<accession>A0A9X2P5H4</accession>
<proteinExistence type="predicted"/>
<evidence type="ECO:0000313" key="2">
    <source>
        <dbReference type="EMBL" id="MCR9013902.1"/>
    </source>
</evidence>
<feature type="transmembrane region" description="Helical" evidence="1">
    <location>
        <begin position="74"/>
        <end position="92"/>
    </location>
</feature>
<feature type="transmembrane region" description="Helical" evidence="1">
    <location>
        <begin position="127"/>
        <end position="155"/>
    </location>
</feature>
<evidence type="ECO:0000313" key="3">
    <source>
        <dbReference type="Proteomes" id="UP001142175"/>
    </source>
</evidence>
<keyword evidence="1" id="KW-0472">Membrane</keyword>
<keyword evidence="1" id="KW-1133">Transmembrane helix</keyword>
<comment type="caution">
    <text evidence="2">The sequence shown here is derived from an EMBL/GenBank/DDBJ whole genome shotgun (WGS) entry which is preliminary data.</text>
</comment>
<organism evidence="2 3">
    <name type="scientific">Aquiflexum gelatinilyticum</name>
    <dbReference type="NCBI Taxonomy" id="2961943"/>
    <lineage>
        <taxon>Bacteria</taxon>
        <taxon>Pseudomonadati</taxon>
        <taxon>Bacteroidota</taxon>
        <taxon>Cytophagia</taxon>
        <taxon>Cytophagales</taxon>
        <taxon>Cyclobacteriaceae</taxon>
        <taxon>Aquiflexum</taxon>
    </lineage>
</organism>
<protein>
    <submittedName>
        <fullName evidence="2">Uncharacterized protein</fullName>
    </submittedName>
</protein>
<dbReference type="EMBL" id="JANSUY010000001">
    <property type="protein sequence ID" value="MCR9013902.1"/>
    <property type="molecule type" value="Genomic_DNA"/>
</dbReference>
<keyword evidence="3" id="KW-1185">Reference proteome</keyword>
<dbReference type="RefSeq" id="WP_258421793.1">
    <property type="nucleotide sequence ID" value="NZ_JANSUY010000001.1"/>
</dbReference>
<gene>
    <name evidence="2" type="ORF">NU887_02580</name>
</gene>
<keyword evidence="1" id="KW-0812">Transmembrane</keyword>
<dbReference type="Proteomes" id="UP001142175">
    <property type="component" value="Unassembled WGS sequence"/>
</dbReference>
<evidence type="ECO:0000256" key="1">
    <source>
        <dbReference type="SAM" id="Phobius"/>
    </source>
</evidence>
<name>A0A9X2P5H4_9BACT</name>
<sequence length="164" mass="19253">MRKFLIRFGSYKNIFFLFVLFLGFNLWILPGMMTGEKPLDLEINYTAEEAYSRLSRFSEEIRESYRMGLMVSDMIYPIVYSLLFSFIIFKLWQNEMIALLPFTILVFDFIENFSIITMLGLFPEKSIFWGTLAGISTSLKWFFTAITLIFVVIGFGKKTLEKKS</sequence>
<feature type="transmembrane region" description="Helical" evidence="1">
    <location>
        <begin position="99"/>
        <end position="121"/>
    </location>
</feature>
<feature type="transmembrane region" description="Helical" evidence="1">
    <location>
        <begin position="12"/>
        <end position="29"/>
    </location>
</feature>
<reference evidence="2" key="1">
    <citation type="submission" date="2022-08" db="EMBL/GenBank/DDBJ databases">
        <authorList>
            <person name="Zhang D."/>
        </authorList>
    </citation>
    <scope>NUCLEOTIDE SEQUENCE</scope>
    <source>
        <strain evidence="2">XJ19-11</strain>
    </source>
</reference>